<evidence type="ECO:0000313" key="2">
    <source>
        <dbReference type="Proteomes" id="UP000295717"/>
    </source>
</evidence>
<name>A0A4R3MW03_9GAMM</name>
<dbReference type="EMBL" id="SMAO01000005">
    <property type="protein sequence ID" value="TCT20730.1"/>
    <property type="molecule type" value="Genomic_DNA"/>
</dbReference>
<proteinExistence type="predicted"/>
<organism evidence="1 2">
    <name type="scientific">Thiobaca trueperi</name>
    <dbReference type="NCBI Taxonomy" id="127458"/>
    <lineage>
        <taxon>Bacteria</taxon>
        <taxon>Pseudomonadati</taxon>
        <taxon>Pseudomonadota</taxon>
        <taxon>Gammaproteobacteria</taxon>
        <taxon>Chromatiales</taxon>
        <taxon>Chromatiaceae</taxon>
        <taxon>Thiobaca</taxon>
    </lineage>
</organism>
<comment type="caution">
    <text evidence="1">The sequence shown here is derived from an EMBL/GenBank/DDBJ whole genome shotgun (WGS) entry which is preliminary data.</text>
</comment>
<keyword evidence="2" id="KW-1185">Reference proteome</keyword>
<evidence type="ECO:0000313" key="1">
    <source>
        <dbReference type="EMBL" id="TCT20730.1"/>
    </source>
</evidence>
<dbReference type="RefSeq" id="WP_207896193.1">
    <property type="nucleotide sequence ID" value="NZ_SMAO01000005.1"/>
</dbReference>
<reference evidence="1 2" key="1">
    <citation type="submission" date="2019-03" db="EMBL/GenBank/DDBJ databases">
        <title>Genomic Encyclopedia of Type Strains, Phase IV (KMG-IV): sequencing the most valuable type-strain genomes for metagenomic binning, comparative biology and taxonomic classification.</title>
        <authorList>
            <person name="Goeker M."/>
        </authorList>
    </citation>
    <scope>NUCLEOTIDE SEQUENCE [LARGE SCALE GENOMIC DNA]</scope>
    <source>
        <strain evidence="1 2">DSM 13587</strain>
    </source>
</reference>
<gene>
    <name evidence="1" type="ORF">EDC35_105169</name>
</gene>
<dbReference type="AlphaFoldDB" id="A0A4R3MW03"/>
<sequence length="324" mass="36812">MPTFDAPALPSPLAIRECMRPRFDGDLEQLHDWLNGLKSAGVRQAGPGLMLTLENLRRAEISPSRRLSVLSTLKAPLLKTCASLPKPKHTGGAHLPTASGVTLEQRLYRLMFVNLHQSLRQIDQSSAALSERLQRKREWAIRNLFRFANRQIRYAARWNTPLPAQTWSDLHRLHLELMNPRTHPGGLPGSTDSSMLWMDPELEYKQLLLFGLAAQLNAAIIRREDFLDGLEGWAAQTLLTDPQRMMGRIKLFVIEIDSDKPPCQESGALNRIFRGWILQAPYPFIHQIEDEEDEGIESSPLDFGDFAPLSRPDSYETAGNRYLW</sequence>
<accession>A0A4R3MW03</accession>
<dbReference type="Proteomes" id="UP000295717">
    <property type="component" value="Unassembled WGS sequence"/>
</dbReference>
<protein>
    <submittedName>
        <fullName evidence="1">Uncharacterized protein</fullName>
    </submittedName>
</protein>